<gene>
    <name evidence="1" type="ORF">H6A60_12405</name>
</gene>
<proteinExistence type="predicted"/>
<protein>
    <submittedName>
        <fullName evidence="1">Uncharacterized protein</fullName>
    </submittedName>
</protein>
<dbReference type="RefSeq" id="WP_205105130.1">
    <property type="nucleotide sequence ID" value="NZ_JACJJC010000267.1"/>
</dbReference>
<comment type="caution">
    <text evidence="1">The sequence shown here is derived from an EMBL/GenBank/DDBJ whole genome shotgun (WGS) entry which is preliminary data.</text>
</comment>
<sequence length="101" mass="12268">MRWGVMRDESFQREFDADILSISSKVREWKYGEGLRHWQLYLLDWLLWNDGKEDCPLLQRTLTSFETKNTRVKAALQNFQMPKFKKIFRNFSFVRHGAIEH</sequence>
<evidence type="ECO:0000313" key="2">
    <source>
        <dbReference type="Proteomes" id="UP000715095"/>
    </source>
</evidence>
<feature type="non-terminal residue" evidence="1">
    <location>
        <position position="101"/>
    </location>
</feature>
<dbReference type="EMBL" id="JACJJC010000267">
    <property type="protein sequence ID" value="MBM6705265.1"/>
    <property type="molecule type" value="Genomic_DNA"/>
</dbReference>
<accession>A0ABS2DX25</accession>
<evidence type="ECO:0000313" key="1">
    <source>
        <dbReference type="EMBL" id="MBM6705265.1"/>
    </source>
</evidence>
<name>A0ABS2DX25_9BURK</name>
<reference evidence="1 2" key="1">
    <citation type="journal article" date="2021" name="Sci. Rep.">
        <title>The distribution of antibiotic resistance genes in chicken gut microbiota commensals.</title>
        <authorList>
            <person name="Juricova H."/>
            <person name="Matiasovicova J."/>
            <person name="Kubasova T."/>
            <person name="Cejkova D."/>
            <person name="Rychlik I."/>
        </authorList>
    </citation>
    <scope>NUCLEOTIDE SEQUENCE [LARGE SCALE GENOMIC DNA]</scope>
    <source>
        <strain evidence="1 2">An829</strain>
    </source>
</reference>
<dbReference type="Proteomes" id="UP000715095">
    <property type="component" value="Unassembled WGS sequence"/>
</dbReference>
<organism evidence="1 2">
    <name type="scientific">Sutterella massiliensis</name>
    <dbReference type="NCBI Taxonomy" id="1816689"/>
    <lineage>
        <taxon>Bacteria</taxon>
        <taxon>Pseudomonadati</taxon>
        <taxon>Pseudomonadota</taxon>
        <taxon>Betaproteobacteria</taxon>
        <taxon>Burkholderiales</taxon>
        <taxon>Sutterellaceae</taxon>
        <taxon>Sutterella</taxon>
    </lineage>
</organism>
<keyword evidence="2" id="KW-1185">Reference proteome</keyword>